<feature type="transmembrane region" description="Helical" evidence="1">
    <location>
        <begin position="37"/>
        <end position="56"/>
    </location>
</feature>
<feature type="transmembrane region" description="Helical" evidence="1">
    <location>
        <begin position="6"/>
        <end position="25"/>
    </location>
</feature>
<dbReference type="InterPro" id="IPR032809">
    <property type="entry name" value="Put_HupE_UreJ"/>
</dbReference>
<proteinExistence type="predicted"/>
<dbReference type="RefSeq" id="WP_379186500.1">
    <property type="nucleotide sequence ID" value="NZ_JBHSOW010000014.1"/>
</dbReference>
<name>A0ABW0VR28_9BACL</name>
<protein>
    <submittedName>
        <fullName evidence="2">HupE/UreJ family protein</fullName>
    </submittedName>
</protein>
<dbReference type="Pfam" id="PF13795">
    <property type="entry name" value="HupE_UreJ_2"/>
    <property type="match status" value="1"/>
</dbReference>
<keyword evidence="1" id="KW-1133">Transmembrane helix</keyword>
<evidence type="ECO:0000313" key="3">
    <source>
        <dbReference type="Proteomes" id="UP001596047"/>
    </source>
</evidence>
<evidence type="ECO:0000313" key="2">
    <source>
        <dbReference type="EMBL" id="MFC5648035.1"/>
    </source>
</evidence>
<sequence>MRFSELGFHHIIGLDHILFVVALVLTFKTFRDVLKTVTIFTLAHSVTLGLTAFHVISVPPIVEPLIALSIAYVAVESFIIRQQKARPFVVFGFGLMHGIGFAGALELTGSFKASSMLSLAAFNIGVEIGQLLVIGLLFPLLFYIRKFKWSGPVQAAAMVSVFDFGFFWYWEPMHAYWNEALKGVMRLGQ</sequence>
<keyword evidence="1" id="KW-0812">Transmembrane</keyword>
<feature type="transmembrane region" description="Helical" evidence="1">
    <location>
        <begin position="62"/>
        <end position="80"/>
    </location>
</feature>
<dbReference type="Proteomes" id="UP001596047">
    <property type="component" value="Unassembled WGS sequence"/>
</dbReference>
<keyword evidence="1" id="KW-0472">Membrane</keyword>
<gene>
    <name evidence="2" type="ORF">ACFPYJ_02675</name>
</gene>
<feature type="transmembrane region" description="Helical" evidence="1">
    <location>
        <begin position="87"/>
        <end position="105"/>
    </location>
</feature>
<keyword evidence="3" id="KW-1185">Reference proteome</keyword>
<dbReference type="EMBL" id="JBHSOW010000014">
    <property type="protein sequence ID" value="MFC5648035.1"/>
    <property type="molecule type" value="Genomic_DNA"/>
</dbReference>
<accession>A0ABW0VR28</accession>
<feature type="transmembrane region" description="Helical" evidence="1">
    <location>
        <begin position="151"/>
        <end position="170"/>
    </location>
</feature>
<comment type="caution">
    <text evidence="2">The sequence shown here is derived from an EMBL/GenBank/DDBJ whole genome shotgun (WGS) entry which is preliminary data.</text>
</comment>
<reference evidence="3" key="1">
    <citation type="journal article" date="2019" name="Int. J. Syst. Evol. Microbiol.">
        <title>The Global Catalogue of Microorganisms (GCM) 10K type strain sequencing project: providing services to taxonomists for standard genome sequencing and annotation.</title>
        <authorList>
            <consortium name="The Broad Institute Genomics Platform"/>
            <consortium name="The Broad Institute Genome Sequencing Center for Infectious Disease"/>
            <person name="Wu L."/>
            <person name="Ma J."/>
        </authorList>
    </citation>
    <scope>NUCLEOTIDE SEQUENCE [LARGE SCALE GENOMIC DNA]</scope>
    <source>
        <strain evidence="3">CGMCC 1.3240</strain>
    </source>
</reference>
<evidence type="ECO:0000256" key="1">
    <source>
        <dbReference type="SAM" id="Phobius"/>
    </source>
</evidence>
<organism evidence="2 3">
    <name type="scientific">Paenibacillus solisilvae</name>
    <dbReference type="NCBI Taxonomy" id="2486751"/>
    <lineage>
        <taxon>Bacteria</taxon>
        <taxon>Bacillati</taxon>
        <taxon>Bacillota</taxon>
        <taxon>Bacilli</taxon>
        <taxon>Bacillales</taxon>
        <taxon>Paenibacillaceae</taxon>
        <taxon>Paenibacillus</taxon>
    </lineage>
</organism>
<feature type="transmembrane region" description="Helical" evidence="1">
    <location>
        <begin position="117"/>
        <end position="144"/>
    </location>
</feature>